<evidence type="ECO:0000313" key="1">
    <source>
        <dbReference type="EMBL" id="EJF83101.1"/>
    </source>
</evidence>
<dbReference type="Proteomes" id="UP000002646">
    <property type="component" value="Unassembled WGS sequence"/>
</dbReference>
<proteinExistence type="predicted"/>
<accession>J0QCN3</accession>
<protein>
    <submittedName>
        <fullName evidence="1">Uncharacterized protein</fullName>
    </submittedName>
</protein>
<gene>
    <name evidence="1" type="ORF">MCW_01395</name>
</gene>
<name>J0QCN3_9HYPH</name>
<organism evidence="1 2">
    <name type="scientific">Cardidatus Bartonella washoeensis 085-0475</name>
    <dbReference type="NCBI Taxonomy" id="1094564"/>
    <lineage>
        <taxon>Bacteria</taxon>
        <taxon>Pseudomonadati</taxon>
        <taxon>Pseudomonadota</taxon>
        <taxon>Alphaproteobacteria</taxon>
        <taxon>Hyphomicrobiales</taxon>
        <taxon>Bartonellaceae</taxon>
        <taxon>Bartonella</taxon>
    </lineage>
</organism>
<evidence type="ECO:0000313" key="2">
    <source>
        <dbReference type="Proteomes" id="UP000002646"/>
    </source>
</evidence>
<sequence>MKSIVCKNIAITFGDNGPLALHSATLTFEVTHLRNISAINKRMQQQDGTEPVIGFIPKTEIQNEDKYTKIEVPMLRQHEKGSTDLKPGVVKYL</sequence>
<dbReference type="HOGENOM" id="CLU_2393855_0_0_5"/>
<dbReference type="STRING" id="1094564.MCW_01395"/>
<comment type="caution">
    <text evidence="1">The sequence shown here is derived from an EMBL/GenBank/DDBJ whole genome shotgun (WGS) entry which is preliminary data.</text>
</comment>
<dbReference type="AlphaFoldDB" id="J0QCN3"/>
<dbReference type="EMBL" id="AILX01000030">
    <property type="protein sequence ID" value="EJF83101.1"/>
    <property type="molecule type" value="Genomic_DNA"/>
</dbReference>
<dbReference type="PATRIC" id="fig|1094564.3.peg.1642"/>
<reference evidence="1 2" key="1">
    <citation type="submission" date="2012-03" db="EMBL/GenBank/DDBJ databases">
        <title>The Genome Sequence of Bartonella washoensis 085-0475.</title>
        <authorList>
            <consortium name="The Broad Institute Genome Sequencing Platform"/>
            <consortium name="The Broad Institute Genome Sequencing Center for Infectious Disease"/>
            <person name="Feldgarden M."/>
            <person name="Kirby J."/>
            <person name="Kosoy M."/>
            <person name="Birtles R."/>
            <person name="Probert W.S."/>
            <person name="Chiaraviglio L."/>
            <person name="Young S.K."/>
            <person name="Zeng Q."/>
            <person name="Gargeya S."/>
            <person name="Fitzgerald M."/>
            <person name="Haas B."/>
            <person name="Abouelleil A."/>
            <person name="Alvarado L."/>
            <person name="Arachchi H.M."/>
            <person name="Berlin A."/>
            <person name="Chapman S.B."/>
            <person name="Gearin G."/>
            <person name="Goldberg J."/>
            <person name="Griggs A."/>
            <person name="Gujja S."/>
            <person name="Hansen M."/>
            <person name="Heiman D."/>
            <person name="Howarth C."/>
            <person name="Larimer J."/>
            <person name="Lui A."/>
            <person name="MacDonald P.J.P."/>
            <person name="McCowen C."/>
            <person name="Montmayeur A."/>
            <person name="Murphy C."/>
            <person name="Neiman D."/>
            <person name="Pearson M."/>
            <person name="Priest M."/>
            <person name="Roberts A."/>
            <person name="Saif S."/>
            <person name="Shea T."/>
            <person name="Sisk P."/>
            <person name="Stolte C."/>
            <person name="Sykes S."/>
            <person name="Wortman J."/>
            <person name="Nusbaum C."/>
            <person name="Birren B."/>
        </authorList>
    </citation>
    <scope>NUCLEOTIDE SEQUENCE [LARGE SCALE GENOMIC DNA]</scope>
    <source>
        <strain evidence="1 2">085-0475</strain>
    </source>
</reference>